<dbReference type="OrthoDB" id="8107794at2"/>
<evidence type="ECO:0000259" key="1">
    <source>
        <dbReference type="SMART" id="SM00421"/>
    </source>
</evidence>
<dbReference type="RefSeq" id="WP_062764590.1">
    <property type="nucleotide sequence ID" value="NZ_CP121045.1"/>
</dbReference>
<name>A0A162KVU1_9PROT</name>
<dbReference type="Gene3D" id="3.40.50.1820">
    <property type="entry name" value="alpha/beta hydrolase"/>
    <property type="match status" value="1"/>
</dbReference>
<comment type="caution">
    <text evidence="2">The sequence shown here is derived from an EMBL/GenBank/DDBJ whole genome shotgun (WGS) entry which is preliminary data.</text>
</comment>
<dbReference type="InterPro" id="IPR036388">
    <property type="entry name" value="WH-like_DNA-bd_sf"/>
</dbReference>
<dbReference type="PANTHER" id="PTHR43689">
    <property type="entry name" value="HYDROLASE"/>
    <property type="match status" value="1"/>
</dbReference>
<reference evidence="2 3" key="1">
    <citation type="submission" date="2015-12" db="EMBL/GenBank/DDBJ databases">
        <title>Genome sequence of Tistrella mobilis MCCC 1A02139.</title>
        <authorList>
            <person name="Lu L."/>
            <person name="Lai Q."/>
            <person name="Shao Z."/>
            <person name="Qian P."/>
        </authorList>
    </citation>
    <scope>NUCLEOTIDE SEQUENCE [LARGE SCALE GENOMIC DNA]</scope>
    <source>
        <strain evidence="2 3">MCCC 1A02139</strain>
    </source>
</reference>
<dbReference type="InterPro" id="IPR029058">
    <property type="entry name" value="AB_hydrolase_fold"/>
</dbReference>
<dbReference type="InterPro" id="IPR000073">
    <property type="entry name" value="AB_hydrolase_1"/>
</dbReference>
<protein>
    <recommendedName>
        <fullName evidence="1">HTH luxR-type domain-containing protein</fullName>
    </recommendedName>
</protein>
<dbReference type="SMART" id="SM00421">
    <property type="entry name" value="HTH_LUXR"/>
    <property type="match status" value="1"/>
</dbReference>
<proteinExistence type="predicted"/>
<dbReference type="Pfam" id="PF00561">
    <property type="entry name" value="Abhydrolase_1"/>
    <property type="match status" value="1"/>
</dbReference>
<evidence type="ECO:0000313" key="3">
    <source>
        <dbReference type="Proteomes" id="UP000075787"/>
    </source>
</evidence>
<dbReference type="SUPFAM" id="SSF46894">
    <property type="entry name" value="C-terminal effector domain of the bipartite response regulators"/>
    <property type="match status" value="1"/>
</dbReference>
<dbReference type="Proteomes" id="UP000075787">
    <property type="component" value="Unassembled WGS sequence"/>
</dbReference>
<dbReference type="GO" id="GO:0003677">
    <property type="term" value="F:DNA binding"/>
    <property type="evidence" value="ECO:0007669"/>
    <property type="project" value="InterPro"/>
</dbReference>
<gene>
    <name evidence="2" type="ORF">AUP44_05880</name>
</gene>
<dbReference type="PANTHER" id="PTHR43689:SF8">
    <property type="entry name" value="ALPHA_BETA-HYDROLASES SUPERFAMILY PROTEIN"/>
    <property type="match status" value="1"/>
</dbReference>
<evidence type="ECO:0000313" key="2">
    <source>
        <dbReference type="EMBL" id="KYO52260.1"/>
    </source>
</evidence>
<organism evidence="2 3">
    <name type="scientific">Tistrella mobilis</name>
    <dbReference type="NCBI Taxonomy" id="171437"/>
    <lineage>
        <taxon>Bacteria</taxon>
        <taxon>Pseudomonadati</taxon>
        <taxon>Pseudomonadota</taxon>
        <taxon>Alphaproteobacteria</taxon>
        <taxon>Geminicoccales</taxon>
        <taxon>Geminicoccaceae</taxon>
        <taxon>Tistrella</taxon>
    </lineage>
</organism>
<dbReference type="InterPro" id="IPR016032">
    <property type="entry name" value="Sig_transdc_resp-reg_C-effctor"/>
</dbReference>
<dbReference type="EMBL" id="LPZR01000158">
    <property type="protein sequence ID" value="KYO52260.1"/>
    <property type="molecule type" value="Genomic_DNA"/>
</dbReference>
<dbReference type="SUPFAM" id="SSF53474">
    <property type="entry name" value="alpha/beta-Hydrolases"/>
    <property type="match status" value="1"/>
</dbReference>
<dbReference type="GO" id="GO:0006355">
    <property type="term" value="P:regulation of DNA-templated transcription"/>
    <property type="evidence" value="ECO:0007669"/>
    <property type="project" value="InterPro"/>
</dbReference>
<dbReference type="InterPro" id="IPR000792">
    <property type="entry name" value="Tscrpt_reg_LuxR_C"/>
</dbReference>
<feature type="domain" description="HTH luxR-type" evidence="1">
    <location>
        <begin position="168"/>
        <end position="225"/>
    </location>
</feature>
<dbReference type="Gene3D" id="1.10.10.10">
    <property type="entry name" value="Winged helix-like DNA-binding domain superfamily/Winged helix DNA-binding domain"/>
    <property type="match status" value="1"/>
</dbReference>
<dbReference type="AlphaFoldDB" id="A0A162KVU1"/>
<sequence>MTADAAGPARNTPIQAPPIQSTEAAYRRLVDLISDVLEGRGGLDRLSMMMGDVPAIFEAMGAAGFADEGVMLVLDPAGRVLSRNAAAARRLALEVGDELGAVVLTPGSHAAFLETVRRTGEAGALFVADMRGRTLLLAGMAPERGGDILLVECRRGHDTALEARLTAVFGLIPSELRVLFGLMDGRDIEAIAAGTGRKPATIRQLVKAVLAKMGVHSQTQAVALAYSLMLTAERLSDSGPRLHAPSAASLLEPTADGPVPVHRFGRPGGFPVLLLHGALFGIAAQPDIRHAARTLGLDVIAPVRPGYGAAPLAAGEDPLPLAVARIDAILDRQGIDRVVVVAHDIGTRFAIECALRRPDRVAGIVAAPATPPMRGWDQTSDMPLRHRVNAWASQKMPALMDKIVGLGITQVARKGVELIPGLVFSDCGFDRDLWADQRFAPSLQECFALVSGQRGLGFRHDMRLTNEDWSDLAPRVTCEVLLLHGERSQTVSRQAVVELADMLPAGRFQPVTDAGHTLPLSHGDMVFRQALLLAGRAGLSERL</sequence>
<dbReference type="GeneID" id="97242848"/>
<accession>A0A162KVU1</accession>